<evidence type="ECO:0000313" key="4">
    <source>
        <dbReference type="Proteomes" id="UP000705823"/>
    </source>
</evidence>
<dbReference type="OrthoDB" id="342580at2157"/>
<dbReference type="InterPro" id="IPR055974">
    <property type="entry name" value="DUF7552"/>
</dbReference>
<dbReference type="InterPro" id="IPR055973">
    <property type="entry name" value="DUF7551"/>
</dbReference>
<evidence type="ECO:0000259" key="1">
    <source>
        <dbReference type="Pfam" id="PF24420"/>
    </source>
</evidence>
<dbReference type="Pfam" id="PF24420">
    <property type="entry name" value="DUF7551"/>
    <property type="match status" value="1"/>
</dbReference>
<evidence type="ECO:0000313" key="3">
    <source>
        <dbReference type="EMBL" id="TQQ81287.1"/>
    </source>
</evidence>
<proteinExistence type="predicted"/>
<feature type="domain" description="DUF7552" evidence="2">
    <location>
        <begin position="6"/>
        <end position="79"/>
    </location>
</feature>
<keyword evidence="4" id="KW-1185">Reference proteome</keyword>
<gene>
    <name evidence="3" type="ORF">EGH24_09185</name>
</gene>
<feature type="domain" description="DUF7551" evidence="1">
    <location>
        <begin position="113"/>
        <end position="312"/>
    </location>
</feature>
<comment type="caution">
    <text evidence="3">The sequence shown here is derived from an EMBL/GenBank/DDBJ whole genome shotgun (WGS) entry which is preliminary data.</text>
</comment>
<dbReference type="EMBL" id="RKLU01000003">
    <property type="protein sequence ID" value="TQQ81287.1"/>
    <property type="molecule type" value="Genomic_DNA"/>
</dbReference>
<organism evidence="3 4">
    <name type="scientific">Halonotius terrestris</name>
    <dbReference type="NCBI Taxonomy" id="2487750"/>
    <lineage>
        <taxon>Archaea</taxon>
        <taxon>Methanobacteriati</taxon>
        <taxon>Methanobacteriota</taxon>
        <taxon>Stenosarchaea group</taxon>
        <taxon>Halobacteria</taxon>
        <taxon>Halobacteriales</taxon>
        <taxon>Haloferacaceae</taxon>
        <taxon>Halonotius</taxon>
    </lineage>
</organism>
<dbReference type="Pfam" id="PF24422">
    <property type="entry name" value="DUF7552"/>
    <property type="match status" value="1"/>
</dbReference>
<sequence length="317" mass="34281">MIGTMLREIRAHIDALARESGEFYLVCSRYGEQPVPAAGLRFPTRSTAREAARATTQYRQTLRRYDPQLPHYDIVVCQDTEATADATHETTDPPDSLSIDTAGDAPAAEQRALVTFCHRVAAAVFETLAAGEYDDIEAAVMDAYFEHAESESSPNELCLRLLESMATVLATRLSVGEQAELLAEAADRLDDTSVAGETTSDVADDTAATDSGVDGVFDALQAQGVIDAYRQSPWLLDRRTGSRSLMVHVSAYAFSPHEGQLPTLPIVVALYGSETDWRPAAVEVRDADADSWRLRIAPIGEAAPDGLVSAPIKPGQR</sequence>
<accession>A0A8J8PC36</accession>
<reference evidence="3" key="1">
    <citation type="submission" date="2019-02" db="EMBL/GenBank/DDBJ databases">
        <title>Halonotius sp. a new haloarchaeum isolated from saline soil.</title>
        <authorList>
            <person name="Duran-Viseras A."/>
            <person name="Sanchez-Porro C."/>
            <person name="Ventosa A."/>
        </authorList>
    </citation>
    <scope>NUCLEOTIDE SEQUENCE</scope>
    <source>
        <strain evidence="3">F15B</strain>
    </source>
</reference>
<name>A0A8J8PC36_9EURY</name>
<protein>
    <submittedName>
        <fullName evidence="3">Uncharacterized protein</fullName>
    </submittedName>
</protein>
<dbReference type="AlphaFoldDB" id="A0A8J8PC36"/>
<dbReference type="Proteomes" id="UP000705823">
    <property type="component" value="Unassembled WGS sequence"/>
</dbReference>
<evidence type="ECO:0000259" key="2">
    <source>
        <dbReference type="Pfam" id="PF24422"/>
    </source>
</evidence>